<evidence type="ECO:0000256" key="2">
    <source>
        <dbReference type="ARBA" id="ARBA00008837"/>
    </source>
</evidence>
<accession>A0A9J2PGZ2</accession>
<proteinExistence type="inferred from homology"/>
<sequence length="239" mass="26803">MWSFKRSELQFQMISELSSLIESVPYDVISVVSEGGSSPCFLLLHFISEAIKRNARVVLLTSMRSERAYRIIASKAMVRLNTNVRFVSLSEFFTDELDADDSLLLNRLREAILREVGDEDDEAFMLFDNLSLLSDVLKNASSVISFLRQLQISVRAKGIHPKLILTLQSSCDASTVIMHKSDFILKTKLIGSGFAKDVTGQLTIIAQAEREAAPITIMHYHLGDRSVHLFPPGVMRPNL</sequence>
<comment type="pathway">
    <text evidence="1">tRNA modification; 5-methoxycarbonylmethyl-2-thiouridine-tRNA biosynthesis.</text>
</comment>
<reference evidence="5" key="1">
    <citation type="submission" date="2023-03" db="UniProtKB">
        <authorList>
            <consortium name="WormBaseParasite"/>
        </authorList>
    </citation>
    <scope>IDENTIFICATION</scope>
</reference>
<name>A0A9J2PGZ2_ASCLU</name>
<dbReference type="GO" id="GO:0002098">
    <property type="term" value="P:tRNA wobble uridine modification"/>
    <property type="evidence" value="ECO:0007669"/>
    <property type="project" value="InterPro"/>
</dbReference>
<dbReference type="AlphaFoldDB" id="A0A9J2PGZ2"/>
<comment type="similarity">
    <text evidence="2">Belongs to the ELP6 family.</text>
</comment>
<dbReference type="WBParaSite" id="ALUE_0000887101-mRNA-1">
    <property type="protein sequence ID" value="ALUE_0000887101-mRNA-1"/>
    <property type="gene ID" value="ALUE_0000887101"/>
</dbReference>
<dbReference type="InterPro" id="IPR027417">
    <property type="entry name" value="P-loop_NTPase"/>
</dbReference>
<dbReference type="PANTHER" id="PTHR16184">
    <property type="entry name" value="ELONGATOR COMPLEX PROTEIN 6"/>
    <property type="match status" value="1"/>
</dbReference>
<dbReference type="Proteomes" id="UP000036681">
    <property type="component" value="Unplaced"/>
</dbReference>
<evidence type="ECO:0000313" key="5">
    <source>
        <dbReference type="WBParaSite" id="ALUE_0000887101-mRNA-1"/>
    </source>
</evidence>
<keyword evidence="4" id="KW-1185">Reference proteome</keyword>
<protein>
    <recommendedName>
        <fullName evidence="3">Elongator complex protein 6</fullName>
    </recommendedName>
</protein>
<dbReference type="Gene3D" id="3.40.50.300">
    <property type="entry name" value="P-loop containing nucleotide triphosphate hydrolases"/>
    <property type="match status" value="1"/>
</dbReference>
<evidence type="ECO:0000256" key="1">
    <source>
        <dbReference type="ARBA" id="ARBA00005043"/>
    </source>
</evidence>
<dbReference type="PANTHER" id="PTHR16184:SF6">
    <property type="entry name" value="ELONGATOR COMPLEX PROTEIN 6"/>
    <property type="match status" value="1"/>
</dbReference>
<organism evidence="4 5">
    <name type="scientific">Ascaris lumbricoides</name>
    <name type="common">Giant roundworm</name>
    <dbReference type="NCBI Taxonomy" id="6252"/>
    <lineage>
        <taxon>Eukaryota</taxon>
        <taxon>Metazoa</taxon>
        <taxon>Ecdysozoa</taxon>
        <taxon>Nematoda</taxon>
        <taxon>Chromadorea</taxon>
        <taxon>Rhabditida</taxon>
        <taxon>Spirurina</taxon>
        <taxon>Ascaridomorpha</taxon>
        <taxon>Ascaridoidea</taxon>
        <taxon>Ascarididae</taxon>
        <taxon>Ascaris</taxon>
    </lineage>
</organism>
<evidence type="ECO:0000256" key="3">
    <source>
        <dbReference type="ARBA" id="ARBA00020263"/>
    </source>
</evidence>
<dbReference type="InterPro" id="IPR018627">
    <property type="entry name" value="ELP6"/>
</dbReference>
<evidence type="ECO:0000313" key="4">
    <source>
        <dbReference type="Proteomes" id="UP000036681"/>
    </source>
</evidence>
<dbReference type="GO" id="GO:0033588">
    <property type="term" value="C:elongator holoenzyme complex"/>
    <property type="evidence" value="ECO:0007669"/>
    <property type="project" value="InterPro"/>
</dbReference>